<dbReference type="GO" id="GO:0016747">
    <property type="term" value="F:acyltransferase activity, transferring groups other than amino-acyl groups"/>
    <property type="evidence" value="ECO:0007669"/>
    <property type="project" value="InterPro"/>
</dbReference>
<dbReference type="SUPFAM" id="SSF55729">
    <property type="entry name" value="Acyl-CoA N-acyltransferases (Nat)"/>
    <property type="match status" value="1"/>
</dbReference>
<dbReference type="PANTHER" id="PTHR43792">
    <property type="entry name" value="GNAT FAMILY, PUTATIVE (AFU_ORTHOLOGUE AFUA_3G00765)-RELATED-RELATED"/>
    <property type="match status" value="1"/>
</dbReference>
<keyword evidence="3" id="KW-1185">Reference proteome</keyword>
<dbReference type="AlphaFoldDB" id="A0A7W6M7G2"/>
<dbReference type="RefSeq" id="WP_025057363.1">
    <property type="nucleotide sequence ID" value="NZ_JACIFU010000002.1"/>
</dbReference>
<protein>
    <submittedName>
        <fullName evidence="2">RimJ/RimL family protein N-acetyltransferase</fullName>
    </submittedName>
</protein>
<dbReference type="PROSITE" id="PS51186">
    <property type="entry name" value="GNAT"/>
    <property type="match status" value="1"/>
</dbReference>
<dbReference type="InterPro" id="IPR051531">
    <property type="entry name" value="N-acetyltransferase"/>
</dbReference>
<dbReference type="InterPro" id="IPR016181">
    <property type="entry name" value="Acyl_CoA_acyltransferase"/>
</dbReference>
<dbReference type="Pfam" id="PF13302">
    <property type="entry name" value="Acetyltransf_3"/>
    <property type="match status" value="1"/>
</dbReference>
<organism evidence="2 3">
    <name type="scientific">Sulfitobacter noctilucicola</name>
    <dbReference type="NCBI Taxonomy" id="1342301"/>
    <lineage>
        <taxon>Bacteria</taxon>
        <taxon>Pseudomonadati</taxon>
        <taxon>Pseudomonadota</taxon>
        <taxon>Alphaproteobacteria</taxon>
        <taxon>Rhodobacterales</taxon>
        <taxon>Roseobacteraceae</taxon>
        <taxon>Sulfitobacter</taxon>
    </lineage>
</organism>
<proteinExistence type="predicted"/>
<name>A0A7W6M7G2_9RHOB</name>
<dbReference type="Proteomes" id="UP000565745">
    <property type="component" value="Unassembled WGS sequence"/>
</dbReference>
<feature type="domain" description="N-acetyltransferase" evidence="1">
    <location>
        <begin position="17"/>
        <end position="178"/>
    </location>
</feature>
<dbReference type="InterPro" id="IPR000182">
    <property type="entry name" value="GNAT_dom"/>
</dbReference>
<dbReference type="Gene3D" id="3.40.630.30">
    <property type="match status" value="1"/>
</dbReference>
<gene>
    <name evidence="2" type="ORF">GGR93_001589</name>
</gene>
<keyword evidence="2" id="KW-0808">Transferase</keyword>
<sequence>MEMQTIVNQPVIETERFDLRPLRRSDLGLIEMYAGDARVAKNTTSIPHPLPPGTIEAFIARAMGETRDFDCWAMDGSKTGGDEVMGLITLSRLDRNQSEVGFWVAPAFWNTHLASDSVQALVDANPLKNDAMFATVFQDNPASAKVMTNAGFIYLGDAETYCLARDGAVPTWTYSRKL</sequence>
<evidence type="ECO:0000313" key="3">
    <source>
        <dbReference type="Proteomes" id="UP000565745"/>
    </source>
</evidence>
<reference evidence="2 3" key="1">
    <citation type="submission" date="2020-08" db="EMBL/GenBank/DDBJ databases">
        <title>Genomic Encyclopedia of Type Strains, Phase IV (KMG-IV): sequencing the most valuable type-strain genomes for metagenomic binning, comparative biology and taxonomic classification.</title>
        <authorList>
            <person name="Goeker M."/>
        </authorList>
    </citation>
    <scope>NUCLEOTIDE SEQUENCE [LARGE SCALE GENOMIC DNA]</scope>
    <source>
        <strain evidence="2 3">DSM 101015</strain>
    </source>
</reference>
<dbReference type="EMBL" id="JACIFU010000002">
    <property type="protein sequence ID" value="MBB4173816.1"/>
    <property type="molecule type" value="Genomic_DNA"/>
</dbReference>
<evidence type="ECO:0000259" key="1">
    <source>
        <dbReference type="PROSITE" id="PS51186"/>
    </source>
</evidence>
<dbReference type="OrthoDB" id="9804153at2"/>
<dbReference type="PANTHER" id="PTHR43792:SF1">
    <property type="entry name" value="N-ACETYLTRANSFERASE DOMAIN-CONTAINING PROTEIN"/>
    <property type="match status" value="1"/>
</dbReference>
<comment type="caution">
    <text evidence="2">The sequence shown here is derived from an EMBL/GenBank/DDBJ whole genome shotgun (WGS) entry which is preliminary data.</text>
</comment>
<evidence type="ECO:0000313" key="2">
    <source>
        <dbReference type="EMBL" id="MBB4173816.1"/>
    </source>
</evidence>
<accession>A0A7W6M7G2</accession>